<evidence type="ECO:0000313" key="1">
    <source>
        <dbReference type="EMBL" id="STF41551.1"/>
    </source>
</evidence>
<dbReference type="GO" id="GO:0004673">
    <property type="term" value="F:protein histidine kinase activity"/>
    <property type="evidence" value="ECO:0007669"/>
    <property type="project" value="UniProtKB-EC"/>
</dbReference>
<dbReference type="AlphaFoldDB" id="A0A376LBX4"/>
<keyword evidence="1" id="KW-0808">Transferase</keyword>
<proteinExistence type="predicted"/>
<dbReference type="EC" id="2.7.13.3" evidence="1"/>
<organism evidence="1 2">
    <name type="scientific">Escherichia coli</name>
    <dbReference type="NCBI Taxonomy" id="562"/>
    <lineage>
        <taxon>Bacteria</taxon>
        <taxon>Pseudomonadati</taxon>
        <taxon>Pseudomonadota</taxon>
        <taxon>Gammaproteobacteria</taxon>
        <taxon>Enterobacterales</taxon>
        <taxon>Enterobacteriaceae</taxon>
        <taxon>Escherichia</taxon>
    </lineage>
</organism>
<dbReference type="Proteomes" id="UP000254877">
    <property type="component" value="Unassembled WGS sequence"/>
</dbReference>
<keyword evidence="1" id="KW-0418">Kinase</keyword>
<sequence>MDIYHTAQQAKIDVRLTLNAHGIKRTGQPLLLSLLVRNLLDNACATVHRAAWWTSR</sequence>
<name>A0A376LBX4_ECOLX</name>
<evidence type="ECO:0000313" key="2">
    <source>
        <dbReference type="Proteomes" id="UP000254877"/>
    </source>
</evidence>
<dbReference type="EMBL" id="UGAB01000002">
    <property type="protein sequence ID" value="STF41551.1"/>
    <property type="molecule type" value="Genomic_DNA"/>
</dbReference>
<gene>
    <name evidence="1" type="primary">qseC_2</name>
    <name evidence="1" type="ORF">NCTC7928_02155</name>
</gene>
<protein>
    <submittedName>
        <fullName evidence="1">Two-component system sensor kinase</fullName>
        <ecNumber evidence="1">2.7.13.3</ecNumber>
    </submittedName>
</protein>
<reference evidence="1 2" key="1">
    <citation type="submission" date="2018-06" db="EMBL/GenBank/DDBJ databases">
        <authorList>
            <consortium name="Pathogen Informatics"/>
            <person name="Doyle S."/>
        </authorList>
    </citation>
    <scope>NUCLEOTIDE SEQUENCE [LARGE SCALE GENOMIC DNA]</scope>
    <source>
        <strain evidence="1 2">NCTC7928</strain>
    </source>
</reference>
<accession>A0A376LBX4</accession>